<dbReference type="Proteomes" id="UP000092093">
    <property type="component" value="Unassembled WGS sequence"/>
</dbReference>
<dbReference type="AlphaFoldDB" id="A0A1B7WFC3"/>
<comment type="caution">
    <text evidence="1">The sequence shown here is derived from an EMBL/GenBank/DDBJ whole genome shotgun (WGS) entry which is preliminary data.</text>
</comment>
<evidence type="ECO:0000313" key="1">
    <source>
        <dbReference type="EMBL" id="OBQ35805.1"/>
    </source>
</evidence>
<name>A0A1B7WFC3_APHFL</name>
<reference evidence="1 2" key="1">
    <citation type="submission" date="2015-09" db="EMBL/GenBank/DDBJ databases">
        <title>Aphanizomenon flos-aquae WA102.</title>
        <authorList>
            <person name="Driscoll C."/>
        </authorList>
    </citation>
    <scope>NUCLEOTIDE SEQUENCE [LARGE SCALE GENOMIC DNA]</scope>
    <source>
        <strain evidence="1">WA102</strain>
    </source>
</reference>
<evidence type="ECO:0000313" key="2">
    <source>
        <dbReference type="Proteomes" id="UP000092093"/>
    </source>
</evidence>
<gene>
    <name evidence="1" type="ORF">AN484_26055</name>
</gene>
<proteinExistence type="predicted"/>
<sequence>MSLTDDIPAPWRISDTGSALKITDARGRSVAWVYYRREDALGAEYLTRDQAVEMAKAIARLSRD</sequence>
<protein>
    <submittedName>
        <fullName evidence="1">Uncharacterized protein</fullName>
    </submittedName>
</protein>
<dbReference type="EMBL" id="LJOW01000352">
    <property type="protein sequence ID" value="OBQ35805.1"/>
    <property type="molecule type" value="Genomic_DNA"/>
</dbReference>
<accession>A0A1B7WFC3</accession>
<organism evidence="1 2">
    <name type="scientific">Aphanizomenon flos-aquae WA102</name>
    <dbReference type="NCBI Taxonomy" id="1710896"/>
    <lineage>
        <taxon>Bacteria</taxon>
        <taxon>Bacillati</taxon>
        <taxon>Cyanobacteriota</taxon>
        <taxon>Cyanophyceae</taxon>
        <taxon>Nostocales</taxon>
        <taxon>Aphanizomenonaceae</taxon>
        <taxon>Aphanizomenon</taxon>
    </lineage>
</organism>